<name>A0A7G1G3Z9_9BACT</name>
<evidence type="ECO:0000313" key="3">
    <source>
        <dbReference type="EMBL" id="BBE30795.1"/>
    </source>
</evidence>
<evidence type="ECO:0000259" key="2">
    <source>
        <dbReference type="PROSITE" id="PS51352"/>
    </source>
</evidence>
<dbReference type="InterPro" id="IPR012336">
    <property type="entry name" value="Thioredoxin-like_fold"/>
</dbReference>
<dbReference type="InterPro" id="IPR013766">
    <property type="entry name" value="Thioredoxin_domain"/>
</dbReference>
<keyword evidence="4" id="KW-1185">Reference proteome</keyword>
<dbReference type="PROSITE" id="PS51352">
    <property type="entry name" value="THIOREDOXIN_2"/>
    <property type="match status" value="1"/>
</dbReference>
<dbReference type="KEGG" id="ocy:OSSY52_09360"/>
<keyword evidence="1" id="KW-0472">Membrane</keyword>
<organism evidence="3 4">
    <name type="scientific">Tepiditoga spiralis</name>
    <dbReference type="NCBI Taxonomy" id="2108365"/>
    <lineage>
        <taxon>Bacteria</taxon>
        <taxon>Thermotogati</taxon>
        <taxon>Thermotogota</taxon>
        <taxon>Thermotogae</taxon>
        <taxon>Petrotogales</taxon>
        <taxon>Petrotogaceae</taxon>
        <taxon>Tepiditoga</taxon>
    </lineage>
</organism>
<keyword evidence="1" id="KW-0812">Transmembrane</keyword>
<reference evidence="3 4" key="1">
    <citation type="submission" date="2018-06" db="EMBL/GenBank/DDBJ databases">
        <title>Genome sequencing of Oceanotoga sp. sy52.</title>
        <authorList>
            <person name="Mori K."/>
        </authorList>
    </citation>
    <scope>NUCLEOTIDE SEQUENCE [LARGE SCALE GENOMIC DNA]</scope>
    <source>
        <strain evidence="4">sy52</strain>
    </source>
</reference>
<sequence length="225" mass="26511">MKKLLNFKFSIFVMLIISISIFSVPLNNFVLRNFNDAFTVSKITGKKVIIMFSSEECYYCKKFEEEILTNKDVQKWLRTEFVFAEITAKNDGTADFRNKKYTYPQLFGAFGVRGTPTFVFFEDEDNFLGSIPGYVEANTFENLLKYLLFKDNTKVQFQDFIKKDYGINIRKRSLNLNKKDIETLLKIDPNTKIYNKSYDDYTNVVVDNENNNYKNFIIIKEKSKK</sequence>
<dbReference type="InParanoid" id="A0A7G1G3Z9"/>
<protein>
    <submittedName>
        <fullName evidence="3">Thioredoxin</fullName>
    </submittedName>
</protein>
<accession>A0A7G1G3Z9</accession>
<feature type="domain" description="Thioredoxin" evidence="2">
    <location>
        <begin position="13"/>
        <end position="149"/>
    </location>
</feature>
<proteinExistence type="predicted"/>
<dbReference type="AlphaFoldDB" id="A0A7G1G3Z9"/>
<dbReference type="InterPro" id="IPR036249">
    <property type="entry name" value="Thioredoxin-like_sf"/>
</dbReference>
<dbReference type="Proteomes" id="UP000516361">
    <property type="component" value="Chromosome"/>
</dbReference>
<dbReference type="SUPFAM" id="SSF52833">
    <property type="entry name" value="Thioredoxin-like"/>
    <property type="match status" value="1"/>
</dbReference>
<dbReference type="Pfam" id="PF13098">
    <property type="entry name" value="Thioredoxin_2"/>
    <property type="match status" value="1"/>
</dbReference>
<keyword evidence="1" id="KW-1133">Transmembrane helix</keyword>
<gene>
    <name evidence="3" type="ORF">OSSY52_09360</name>
</gene>
<feature type="transmembrane region" description="Helical" evidence="1">
    <location>
        <begin position="7"/>
        <end position="26"/>
    </location>
</feature>
<evidence type="ECO:0000256" key="1">
    <source>
        <dbReference type="SAM" id="Phobius"/>
    </source>
</evidence>
<dbReference type="Gene3D" id="3.40.30.10">
    <property type="entry name" value="Glutaredoxin"/>
    <property type="match status" value="1"/>
</dbReference>
<dbReference type="EMBL" id="AP018712">
    <property type="protein sequence ID" value="BBE30795.1"/>
    <property type="molecule type" value="Genomic_DNA"/>
</dbReference>
<dbReference type="RefSeq" id="WP_190615864.1">
    <property type="nucleotide sequence ID" value="NZ_AP018712.1"/>
</dbReference>
<evidence type="ECO:0000313" key="4">
    <source>
        <dbReference type="Proteomes" id="UP000516361"/>
    </source>
</evidence>